<dbReference type="Gene3D" id="1.20.120.530">
    <property type="entry name" value="GntR ligand-binding domain-like"/>
    <property type="match status" value="1"/>
</dbReference>
<dbReference type="RefSeq" id="WP_244544695.1">
    <property type="nucleotide sequence ID" value="NZ_FOVR01000006.1"/>
</dbReference>
<evidence type="ECO:0000256" key="3">
    <source>
        <dbReference type="ARBA" id="ARBA00023163"/>
    </source>
</evidence>
<dbReference type="SUPFAM" id="SSF48008">
    <property type="entry name" value="GntR ligand-binding domain-like"/>
    <property type="match status" value="1"/>
</dbReference>
<dbReference type="EMBL" id="FOVR01000006">
    <property type="protein sequence ID" value="SFO43445.1"/>
    <property type="molecule type" value="Genomic_DNA"/>
</dbReference>
<proteinExistence type="predicted"/>
<evidence type="ECO:0000256" key="2">
    <source>
        <dbReference type="ARBA" id="ARBA00023125"/>
    </source>
</evidence>
<reference evidence="5 6" key="1">
    <citation type="submission" date="2016-10" db="EMBL/GenBank/DDBJ databases">
        <authorList>
            <person name="de Groot N.N."/>
        </authorList>
    </citation>
    <scope>NUCLEOTIDE SEQUENCE [LARGE SCALE GENOMIC DNA]</scope>
    <source>
        <strain evidence="5 6">CGMCC 1.9157</strain>
    </source>
</reference>
<dbReference type="SMART" id="SM00345">
    <property type="entry name" value="HTH_GNTR"/>
    <property type="match status" value="1"/>
</dbReference>
<evidence type="ECO:0000313" key="5">
    <source>
        <dbReference type="EMBL" id="SFO43445.1"/>
    </source>
</evidence>
<dbReference type="GO" id="GO:0003677">
    <property type="term" value="F:DNA binding"/>
    <property type="evidence" value="ECO:0007669"/>
    <property type="project" value="UniProtKB-KW"/>
</dbReference>
<keyword evidence="1" id="KW-0805">Transcription regulation</keyword>
<dbReference type="PANTHER" id="PTHR43537:SF39">
    <property type="entry name" value="HTH-TYPE TRANSCRIPTIONAL REGULATOR MCBR"/>
    <property type="match status" value="1"/>
</dbReference>
<accession>A0A1I5H5B2</accession>
<evidence type="ECO:0000256" key="1">
    <source>
        <dbReference type="ARBA" id="ARBA00023015"/>
    </source>
</evidence>
<dbReference type="AlphaFoldDB" id="A0A1I5H5B2"/>
<dbReference type="Pfam" id="PF00392">
    <property type="entry name" value="GntR"/>
    <property type="match status" value="1"/>
</dbReference>
<dbReference type="STRING" id="655353.SAMN04488056_10636"/>
<dbReference type="Proteomes" id="UP000199236">
    <property type="component" value="Unassembled WGS sequence"/>
</dbReference>
<dbReference type="InterPro" id="IPR011711">
    <property type="entry name" value="GntR_C"/>
</dbReference>
<dbReference type="InterPro" id="IPR008920">
    <property type="entry name" value="TF_FadR/GntR_C"/>
</dbReference>
<dbReference type="PANTHER" id="PTHR43537">
    <property type="entry name" value="TRANSCRIPTIONAL REGULATOR, GNTR FAMILY"/>
    <property type="match status" value="1"/>
</dbReference>
<dbReference type="GO" id="GO:0003700">
    <property type="term" value="F:DNA-binding transcription factor activity"/>
    <property type="evidence" value="ECO:0007669"/>
    <property type="project" value="InterPro"/>
</dbReference>
<dbReference type="PROSITE" id="PS50949">
    <property type="entry name" value="HTH_GNTR"/>
    <property type="match status" value="1"/>
</dbReference>
<keyword evidence="3" id="KW-0804">Transcription</keyword>
<keyword evidence="2 5" id="KW-0238">DNA-binding</keyword>
<gene>
    <name evidence="5" type="ORF">SAMN04488056_10636</name>
</gene>
<name>A0A1I5H5B2_9HYPH</name>
<dbReference type="Pfam" id="PF07729">
    <property type="entry name" value="FCD"/>
    <property type="match status" value="1"/>
</dbReference>
<dbReference type="InterPro" id="IPR000524">
    <property type="entry name" value="Tscrpt_reg_HTH_GntR"/>
</dbReference>
<dbReference type="InterPro" id="IPR036388">
    <property type="entry name" value="WH-like_DNA-bd_sf"/>
</dbReference>
<organism evidence="5 6">
    <name type="scientific">Cohaesibacter marisflavi</name>
    <dbReference type="NCBI Taxonomy" id="655353"/>
    <lineage>
        <taxon>Bacteria</taxon>
        <taxon>Pseudomonadati</taxon>
        <taxon>Pseudomonadota</taxon>
        <taxon>Alphaproteobacteria</taxon>
        <taxon>Hyphomicrobiales</taxon>
        <taxon>Cohaesibacteraceae</taxon>
    </lineage>
</organism>
<sequence>MKNMLKADQTVDAKAIPGLGSVARESLQERVYQELAKSLMHGVFAAGQVLRMQALADTLQVSIMPVREALARLVSDQALEMMPNRSTRVPLITAERLEDLARVRCLIEGELVRLATPKTDKATIKSLRDMTAACEAAFEKPLDDEQVSVTSGLNYQFHFTIYGMAGSDVLLPIVRSLWMQSGPFVRASALVYGRKPSMTAVHHHWALIDALAEGDAGAAVKALHSDITQSFNLLRQDIVEGTTDE</sequence>
<dbReference type="SMART" id="SM00895">
    <property type="entry name" value="FCD"/>
    <property type="match status" value="1"/>
</dbReference>
<protein>
    <submittedName>
        <fullName evidence="5">DNA-binding transcriptional regulator, GntR family</fullName>
    </submittedName>
</protein>
<dbReference type="Gene3D" id="1.10.10.10">
    <property type="entry name" value="Winged helix-like DNA-binding domain superfamily/Winged helix DNA-binding domain"/>
    <property type="match status" value="1"/>
</dbReference>
<evidence type="ECO:0000259" key="4">
    <source>
        <dbReference type="PROSITE" id="PS50949"/>
    </source>
</evidence>
<evidence type="ECO:0000313" key="6">
    <source>
        <dbReference type="Proteomes" id="UP000199236"/>
    </source>
</evidence>
<feature type="domain" description="HTH gntR-type" evidence="4">
    <location>
        <begin position="25"/>
        <end position="92"/>
    </location>
</feature>
<dbReference type="InterPro" id="IPR036390">
    <property type="entry name" value="WH_DNA-bd_sf"/>
</dbReference>
<dbReference type="SUPFAM" id="SSF46785">
    <property type="entry name" value="Winged helix' DNA-binding domain"/>
    <property type="match status" value="1"/>
</dbReference>
<keyword evidence="6" id="KW-1185">Reference proteome</keyword>